<dbReference type="EMBL" id="AVOT02013855">
    <property type="protein sequence ID" value="MBW0496835.1"/>
    <property type="molecule type" value="Genomic_DNA"/>
</dbReference>
<protein>
    <submittedName>
        <fullName evidence="1">Uncharacterized protein</fullName>
    </submittedName>
</protein>
<reference evidence="1" key="1">
    <citation type="submission" date="2021-03" db="EMBL/GenBank/DDBJ databases">
        <title>Draft genome sequence of rust myrtle Austropuccinia psidii MF-1, a brazilian biotype.</title>
        <authorList>
            <person name="Quecine M.C."/>
            <person name="Pachon D.M.R."/>
            <person name="Bonatelli M.L."/>
            <person name="Correr F.H."/>
            <person name="Franceschini L.M."/>
            <person name="Leite T.F."/>
            <person name="Margarido G.R.A."/>
            <person name="Almeida C.A."/>
            <person name="Ferrarezi J.A."/>
            <person name="Labate C.A."/>
        </authorList>
    </citation>
    <scope>NUCLEOTIDE SEQUENCE</scope>
    <source>
        <strain evidence="1">MF-1</strain>
    </source>
</reference>
<name>A0A9Q3D959_9BASI</name>
<evidence type="ECO:0000313" key="1">
    <source>
        <dbReference type="EMBL" id="MBW0496835.1"/>
    </source>
</evidence>
<dbReference type="Proteomes" id="UP000765509">
    <property type="component" value="Unassembled WGS sequence"/>
</dbReference>
<gene>
    <name evidence="1" type="ORF">O181_036550</name>
</gene>
<comment type="caution">
    <text evidence="1">The sequence shown here is derived from an EMBL/GenBank/DDBJ whole genome shotgun (WGS) entry which is preliminary data.</text>
</comment>
<sequence>MTTDTLKYQLCHKEVIGYSHSQYSSIGRLAVHSQGIFKRQFQNNFPSVNAPSMYLGNKIHFHTALFYKDLYLSHTPWEDHSTQFISQFGKVYTSSTNQYSFKVAIQTSIQPEGAKLSTENIYQPHF</sequence>
<evidence type="ECO:0000313" key="2">
    <source>
        <dbReference type="Proteomes" id="UP000765509"/>
    </source>
</evidence>
<dbReference type="AlphaFoldDB" id="A0A9Q3D959"/>
<proteinExistence type="predicted"/>
<keyword evidence="2" id="KW-1185">Reference proteome</keyword>
<accession>A0A9Q3D959</accession>
<organism evidence="1 2">
    <name type="scientific">Austropuccinia psidii MF-1</name>
    <dbReference type="NCBI Taxonomy" id="1389203"/>
    <lineage>
        <taxon>Eukaryota</taxon>
        <taxon>Fungi</taxon>
        <taxon>Dikarya</taxon>
        <taxon>Basidiomycota</taxon>
        <taxon>Pucciniomycotina</taxon>
        <taxon>Pucciniomycetes</taxon>
        <taxon>Pucciniales</taxon>
        <taxon>Sphaerophragmiaceae</taxon>
        <taxon>Austropuccinia</taxon>
    </lineage>
</organism>